<evidence type="ECO:0008006" key="4">
    <source>
        <dbReference type="Google" id="ProtNLM"/>
    </source>
</evidence>
<proteinExistence type="predicted"/>
<evidence type="ECO:0000256" key="1">
    <source>
        <dbReference type="SAM" id="Coils"/>
    </source>
</evidence>
<keyword evidence="1" id="KW-0175">Coiled coil</keyword>
<reference evidence="2 3" key="1">
    <citation type="journal article" date="2013" name="Curr. Biol.">
        <title>The Genome of the Foraminiferan Reticulomyxa filosa.</title>
        <authorList>
            <person name="Glockner G."/>
            <person name="Hulsmann N."/>
            <person name="Schleicher M."/>
            <person name="Noegel A.A."/>
            <person name="Eichinger L."/>
            <person name="Gallinger C."/>
            <person name="Pawlowski J."/>
            <person name="Sierra R."/>
            <person name="Euteneuer U."/>
            <person name="Pillet L."/>
            <person name="Moustafa A."/>
            <person name="Platzer M."/>
            <person name="Groth M."/>
            <person name="Szafranski K."/>
            <person name="Schliwa M."/>
        </authorList>
    </citation>
    <scope>NUCLEOTIDE SEQUENCE [LARGE SCALE GENOMIC DNA]</scope>
</reference>
<dbReference type="AlphaFoldDB" id="X6MKB7"/>
<dbReference type="EMBL" id="ASPP01020032">
    <property type="protein sequence ID" value="ETO14443.1"/>
    <property type="molecule type" value="Genomic_DNA"/>
</dbReference>
<dbReference type="Proteomes" id="UP000023152">
    <property type="component" value="Unassembled WGS sequence"/>
</dbReference>
<name>X6MKB7_RETFI</name>
<accession>X6MKB7</accession>
<feature type="non-terminal residue" evidence="2">
    <location>
        <position position="1"/>
    </location>
</feature>
<feature type="coiled-coil region" evidence="1">
    <location>
        <begin position="86"/>
        <end position="162"/>
    </location>
</feature>
<evidence type="ECO:0000313" key="3">
    <source>
        <dbReference type="Proteomes" id="UP000023152"/>
    </source>
</evidence>
<sequence length="166" mass="19571">IDFNSHSSPKSKQSSKTGLFQSVYRKLSGKENEKTKLYAHSISENPIDNNHILQKDDNLVTFEKYNQLVKQYEFQTSQLNCTKVFLENTRSELSAMQKQITSLHKQINILKTEKDWYENKCLQKNEELEEKKILVSVLEDEKEQLIRRNEDLNKRINFQTSTKPSN</sequence>
<comment type="caution">
    <text evidence="2">The sequence shown here is derived from an EMBL/GenBank/DDBJ whole genome shotgun (WGS) entry which is preliminary data.</text>
</comment>
<evidence type="ECO:0000313" key="2">
    <source>
        <dbReference type="EMBL" id="ETO14443.1"/>
    </source>
</evidence>
<keyword evidence="3" id="KW-1185">Reference proteome</keyword>
<protein>
    <recommendedName>
        <fullName evidence="4">Viral A-type inclusion protein</fullName>
    </recommendedName>
</protein>
<organism evidence="2 3">
    <name type="scientific">Reticulomyxa filosa</name>
    <dbReference type="NCBI Taxonomy" id="46433"/>
    <lineage>
        <taxon>Eukaryota</taxon>
        <taxon>Sar</taxon>
        <taxon>Rhizaria</taxon>
        <taxon>Retaria</taxon>
        <taxon>Foraminifera</taxon>
        <taxon>Monothalamids</taxon>
        <taxon>Reticulomyxidae</taxon>
        <taxon>Reticulomyxa</taxon>
    </lineage>
</organism>
<gene>
    <name evidence="2" type="ORF">RFI_22925</name>
</gene>